<evidence type="ECO:0000313" key="9">
    <source>
        <dbReference type="EMBL" id="GAA1765884.1"/>
    </source>
</evidence>
<dbReference type="InterPro" id="IPR004107">
    <property type="entry name" value="Integrase_SAM-like_N"/>
</dbReference>
<protein>
    <submittedName>
        <fullName evidence="9">Site-specific integrase</fullName>
    </submittedName>
</protein>
<feature type="region of interest" description="Disordered" evidence="6">
    <location>
        <begin position="410"/>
        <end position="432"/>
    </location>
</feature>
<keyword evidence="2" id="KW-0229">DNA integration</keyword>
<dbReference type="InterPro" id="IPR050090">
    <property type="entry name" value="Tyrosine_recombinase_XerCD"/>
</dbReference>
<evidence type="ECO:0000256" key="1">
    <source>
        <dbReference type="ARBA" id="ARBA00008857"/>
    </source>
</evidence>
<name>A0ABN2KVE2_9ACTN</name>
<dbReference type="InterPro" id="IPR002104">
    <property type="entry name" value="Integrase_catalytic"/>
</dbReference>
<evidence type="ECO:0000313" key="10">
    <source>
        <dbReference type="Proteomes" id="UP001500655"/>
    </source>
</evidence>
<dbReference type="InterPro" id="IPR010998">
    <property type="entry name" value="Integrase_recombinase_N"/>
</dbReference>
<comment type="similarity">
    <text evidence="1">Belongs to the 'phage' integrase family.</text>
</comment>
<evidence type="ECO:0000259" key="7">
    <source>
        <dbReference type="PROSITE" id="PS51898"/>
    </source>
</evidence>
<evidence type="ECO:0000256" key="6">
    <source>
        <dbReference type="SAM" id="MobiDB-lite"/>
    </source>
</evidence>
<keyword evidence="3 5" id="KW-0238">DNA-binding</keyword>
<evidence type="ECO:0000256" key="5">
    <source>
        <dbReference type="PROSITE-ProRule" id="PRU01248"/>
    </source>
</evidence>
<reference evidence="9 10" key="1">
    <citation type="journal article" date="2019" name="Int. J. Syst. Evol. Microbiol.">
        <title>The Global Catalogue of Microorganisms (GCM) 10K type strain sequencing project: providing services to taxonomists for standard genome sequencing and annotation.</title>
        <authorList>
            <consortium name="The Broad Institute Genomics Platform"/>
            <consortium name="The Broad Institute Genome Sequencing Center for Infectious Disease"/>
            <person name="Wu L."/>
            <person name="Ma J."/>
        </authorList>
    </citation>
    <scope>NUCLEOTIDE SEQUENCE [LARGE SCALE GENOMIC DNA]</scope>
    <source>
        <strain evidence="9 10">JCM 13249</strain>
    </source>
</reference>
<dbReference type="PROSITE" id="PS51898">
    <property type="entry name" value="TYR_RECOMBINASE"/>
    <property type="match status" value="1"/>
</dbReference>
<comment type="caution">
    <text evidence="9">The sequence shown here is derived from an EMBL/GenBank/DDBJ whole genome shotgun (WGS) entry which is preliminary data.</text>
</comment>
<dbReference type="Proteomes" id="UP001500655">
    <property type="component" value="Unassembled WGS sequence"/>
</dbReference>
<dbReference type="PROSITE" id="PS51900">
    <property type="entry name" value="CB"/>
    <property type="match status" value="1"/>
</dbReference>
<evidence type="ECO:0000259" key="8">
    <source>
        <dbReference type="PROSITE" id="PS51900"/>
    </source>
</evidence>
<dbReference type="InterPro" id="IPR013762">
    <property type="entry name" value="Integrase-like_cat_sf"/>
</dbReference>
<dbReference type="Pfam" id="PF14659">
    <property type="entry name" value="Phage_int_SAM_3"/>
    <property type="match status" value="1"/>
</dbReference>
<dbReference type="RefSeq" id="WP_344084376.1">
    <property type="nucleotide sequence ID" value="NZ_BAAALS010000021.1"/>
</dbReference>
<dbReference type="PANTHER" id="PTHR30349:SF64">
    <property type="entry name" value="PROPHAGE INTEGRASE INTD-RELATED"/>
    <property type="match status" value="1"/>
</dbReference>
<evidence type="ECO:0000256" key="2">
    <source>
        <dbReference type="ARBA" id="ARBA00022908"/>
    </source>
</evidence>
<gene>
    <name evidence="9" type="ORF">GCM10009681_41190</name>
</gene>
<organism evidence="9 10">
    <name type="scientific">Luedemannella helvata</name>
    <dbReference type="NCBI Taxonomy" id="349315"/>
    <lineage>
        <taxon>Bacteria</taxon>
        <taxon>Bacillati</taxon>
        <taxon>Actinomycetota</taxon>
        <taxon>Actinomycetes</taxon>
        <taxon>Micromonosporales</taxon>
        <taxon>Micromonosporaceae</taxon>
        <taxon>Luedemannella</taxon>
    </lineage>
</organism>
<dbReference type="Gene3D" id="1.10.150.130">
    <property type="match status" value="1"/>
</dbReference>
<dbReference type="EMBL" id="BAAALS010000021">
    <property type="protein sequence ID" value="GAA1765884.1"/>
    <property type="molecule type" value="Genomic_DNA"/>
</dbReference>
<feature type="domain" description="Core-binding (CB)" evidence="8">
    <location>
        <begin position="70"/>
        <end position="187"/>
    </location>
</feature>
<feature type="compositionally biased region" description="Acidic residues" evidence="6">
    <location>
        <begin position="415"/>
        <end position="425"/>
    </location>
</feature>
<keyword evidence="10" id="KW-1185">Reference proteome</keyword>
<dbReference type="SUPFAM" id="SSF56349">
    <property type="entry name" value="DNA breaking-rejoining enzymes"/>
    <property type="match status" value="1"/>
</dbReference>
<dbReference type="Pfam" id="PF00589">
    <property type="entry name" value="Phage_integrase"/>
    <property type="match status" value="1"/>
</dbReference>
<keyword evidence="4" id="KW-0233">DNA recombination</keyword>
<sequence length="432" mass="48183">MAGSRKANGEGTVFQRLDGRWQGAGYVYTSDGSRKRVYVYGDTRKEANDKLADKLSASNRGVVVAADPNLTVGDYLNHWLHTIAKPRIRTTTFATYEGLVRRFLIPGLGARRLGTLTVRDVRTYLDEVSNACQCCAQGIDAKRDPTNRHKQSRPRCCAIGNCCNKTVRPATVRYIRGVLSAALADGVREDILGRNVASAVRLSSPKSDFQPFTAKEASKYLMTAASNRYGALFELALRTGMRQGEILGLKWTDIDLRRGHLYIQRTLARTKGGPTFQPVKTYRSARRILVPTSCLTSLKRQQWRQGVDQREAGEHWQDTGLVFTNPHGGPLDPRVVFTNHRAICDMADIRYIRFHDLRHTCASLLLEQGVELVTIKELLGHAQISTTADIYSHVRVRLQRGAIEAMNAALTDHGDPDDHDDEDEPPLTAALR</sequence>
<dbReference type="CDD" id="cd01189">
    <property type="entry name" value="INT_ICEBs1_C_like"/>
    <property type="match status" value="1"/>
</dbReference>
<dbReference type="InterPro" id="IPR044068">
    <property type="entry name" value="CB"/>
</dbReference>
<feature type="domain" description="Tyr recombinase" evidence="7">
    <location>
        <begin position="207"/>
        <end position="404"/>
    </location>
</feature>
<proteinExistence type="inferred from homology"/>
<accession>A0ABN2KVE2</accession>
<dbReference type="Gene3D" id="1.10.443.10">
    <property type="entry name" value="Intergrase catalytic core"/>
    <property type="match status" value="1"/>
</dbReference>
<dbReference type="InterPro" id="IPR011010">
    <property type="entry name" value="DNA_brk_join_enz"/>
</dbReference>
<dbReference type="PANTHER" id="PTHR30349">
    <property type="entry name" value="PHAGE INTEGRASE-RELATED"/>
    <property type="match status" value="1"/>
</dbReference>
<evidence type="ECO:0000256" key="3">
    <source>
        <dbReference type="ARBA" id="ARBA00023125"/>
    </source>
</evidence>
<evidence type="ECO:0000256" key="4">
    <source>
        <dbReference type="ARBA" id="ARBA00023172"/>
    </source>
</evidence>